<name>A0A1Y2ETY4_9BASI</name>
<evidence type="ECO:0000256" key="1">
    <source>
        <dbReference type="ARBA" id="ARBA00004496"/>
    </source>
</evidence>
<evidence type="ECO:0000256" key="4">
    <source>
        <dbReference type="ARBA" id="ARBA00022980"/>
    </source>
</evidence>
<keyword evidence="4" id="KW-0689">Ribosomal protein</keyword>
<feature type="compositionally biased region" description="Basic and acidic residues" evidence="6">
    <location>
        <begin position="116"/>
        <end position="137"/>
    </location>
</feature>
<dbReference type="InterPro" id="IPR037447">
    <property type="entry name" value="Ribosomal_eS10"/>
</dbReference>
<dbReference type="Proteomes" id="UP000193467">
    <property type="component" value="Unassembled WGS sequence"/>
</dbReference>
<dbReference type="Gene3D" id="1.10.10.10">
    <property type="entry name" value="Winged helix-like DNA-binding domain superfamily/Winged helix DNA-binding domain"/>
    <property type="match status" value="1"/>
</dbReference>
<comment type="similarity">
    <text evidence="2">Belongs to the eukaryotic ribosomal protein eS10 family.</text>
</comment>
<dbReference type="InParanoid" id="A0A1Y2ETY4"/>
<comment type="subcellular location">
    <subcellularLocation>
        <location evidence="1">Cytoplasm</location>
    </subcellularLocation>
</comment>
<dbReference type="AlphaFoldDB" id="A0A1Y2ETY4"/>
<dbReference type="EMBL" id="MCGR01000042">
    <property type="protein sequence ID" value="ORY74305.1"/>
    <property type="molecule type" value="Genomic_DNA"/>
</dbReference>
<evidence type="ECO:0000256" key="2">
    <source>
        <dbReference type="ARBA" id="ARBA00007278"/>
    </source>
</evidence>
<keyword evidence="9" id="KW-1185">Reference proteome</keyword>
<keyword evidence="3" id="KW-0963">Cytoplasm</keyword>
<proteinExistence type="inferred from homology"/>
<reference evidence="8 9" key="1">
    <citation type="submission" date="2016-07" db="EMBL/GenBank/DDBJ databases">
        <title>Pervasive Adenine N6-methylation of Active Genes in Fungi.</title>
        <authorList>
            <consortium name="DOE Joint Genome Institute"/>
            <person name="Mondo S.J."/>
            <person name="Dannebaum R.O."/>
            <person name="Kuo R.C."/>
            <person name="Labutti K."/>
            <person name="Haridas S."/>
            <person name="Kuo A."/>
            <person name="Salamov A."/>
            <person name="Ahrendt S.R."/>
            <person name="Lipzen A."/>
            <person name="Sullivan W."/>
            <person name="Andreopoulos W.B."/>
            <person name="Clum A."/>
            <person name="Lindquist E."/>
            <person name="Daum C."/>
            <person name="Ramamoorthy G.K."/>
            <person name="Gryganskyi A."/>
            <person name="Culley D."/>
            <person name="Magnuson J.K."/>
            <person name="James T.Y."/>
            <person name="O'Malley M.A."/>
            <person name="Stajich J.E."/>
            <person name="Spatafora J.W."/>
            <person name="Visel A."/>
            <person name="Grigoriev I.V."/>
        </authorList>
    </citation>
    <scope>NUCLEOTIDE SEQUENCE [LARGE SCALE GENOMIC DNA]</scope>
    <source>
        <strain evidence="8 9">62-1032</strain>
    </source>
</reference>
<dbReference type="InterPro" id="IPR036388">
    <property type="entry name" value="WH-like_DNA-bd_sf"/>
</dbReference>
<dbReference type="FunCoup" id="A0A1Y2ETY4">
    <property type="interactions" value="470"/>
</dbReference>
<dbReference type="OrthoDB" id="5211809at2759"/>
<protein>
    <submittedName>
        <fullName evidence="8">Plectin/S10 domain-domain-containing protein</fullName>
    </submittedName>
</protein>
<dbReference type="Pfam" id="PF03501">
    <property type="entry name" value="S10_plectin"/>
    <property type="match status" value="1"/>
</dbReference>
<dbReference type="STRING" id="106004.A0A1Y2ETY4"/>
<evidence type="ECO:0000259" key="7">
    <source>
        <dbReference type="Pfam" id="PF03501"/>
    </source>
</evidence>
<dbReference type="PANTHER" id="PTHR12146:SF0">
    <property type="entry name" value="RIBOSOMAL PROTEIN S10"/>
    <property type="match status" value="1"/>
</dbReference>
<keyword evidence="5" id="KW-0687">Ribonucleoprotein</keyword>
<feature type="domain" description="Plectin/eS10 N-terminal" evidence="7">
    <location>
        <begin position="3"/>
        <end position="94"/>
    </location>
</feature>
<sequence>MIITKADRRVIYENLFKEGVLVAKKDFNAPKHAELDVKNLHVIKACQSLTSMGYLTTQFSWQYYYYVLTPEGIDYLREYLHLPAEIVPATFKKAVRAPRPGQASRPEGAYRAPRQGGDDGYRRRDDKKEGAGEDFRPRFSGVGRGGPRPAEA</sequence>
<evidence type="ECO:0000313" key="9">
    <source>
        <dbReference type="Proteomes" id="UP000193467"/>
    </source>
</evidence>
<accession>A0A1Y2ETY4</accession>
<dbReference type="FunFam" id="1.10.10.10:FF:000025">
    <property type="entry name" value="40S ribosomal protein S10"/>
    <property type="match status" value="1"/>
</dbReference>
<dbReference type="InterPro" id="IPR005326">
    <property type="entry name" value="Plectin_eS10_N"/>
</dbReference>
<organism evidence="8 9">
    <name type="scientific">Leucosporidium creatinivorum</name>
    <dbReference type="NCBI Taxonomy" id="106004"/>
    <lineage>
        <taxon>Eukaryota</taxon>
        <taxon>Fungi</taxon>
        <taxon>Dikarya</taxon>
        <taxon>Basidiomycota</taxon>
        <taxon>Pucciniomycotina</taxon>
        <taxon>Microbotryomycetes</taxon>
        <taxon>Leucosporidiales</taxon>
        <taxon>Leucosporidium</taxon>
    </lineage>
</organism>
<dbReference type="GO" id="GO:0022627">
    <property type="term" value="C:cytosolic small ribosomal subunit"/>
    <property type="evidence" value="ECO:0007669"/>
    <property type="project" value="TreeGrafter"/>
</dbReference>
<evidence type="ECO:0000256" key="6">
    <source>
        <dbReference type="SAM" id="MobiDB-lite"/>
    </source>
</evidence>
<gene>
    <name evidence="8" type="ORF">BCR35DRAFT_306762</name>
</gene>
<evidence type="ECO:0000256" key="5">
    <source>
        <dbReference type="ARBA" id="ARBA00023274"/>
    </source>
</evidence>
<feature type="region of interest" description="Disordered" evidence="6">
    <location>
        <begin position="95"/>
        <end position="152"/>
    </location>
</feature>
<evidence type="ECO:0000256" key="3">
    <source>
        <dbReference type="ARBA" id="ARBA00022490"/>
    </source>
</evidence>
<comment type="caution">
    <text evidence="8">The sequence shown here is derived from an EMBL/GenBank/DDBJ whole genome shotgun (WGS) entry which is preliminary data.</text>
</comment>
<dbReference type="GO" id="GO:0003735">
    <property type="term" value="F:structural constituent of ribosome"/>
    <property type="evidence" value="ECO:0007669"/>
    <property type="project" value="TreeGrafter"/>
</dbReference>
<evidence type="ECO:0000313" key="8">
    <source>
        <dbReference type="EMBL" id="ORY74305.1"/>
    </source>
</evidence>
<dbReference type="GO" id="GO:0003723">
    <property type="term" value="F:RNA binding"/>
    <property type="evidence" value="ECO:0007669"/>
    <property type="project" value="TreeGrafter"/>
</dbReference>
<dbReference type="PANTHER" id="PTHR12146">
    <property type="entry name" value="40S RIBOSOMAL PROTEIN S10"/>
    <property type="match status" value="1"/>
</dbReference>